<dbReference type="Proteomes" id="UP000799440">
    <property type="component" value="Unassembled WGS sequence"/>
</dbReference>
<evidence type="ECO:0000313" key="7">
    <source>
        <dbReference type="EMBL" id="KAF2741818.1"/>
    </source>
</evidence>
<feature type="domain" description="Aminoacyl-tRNA synthetase class II (D/K/N)" evidence="6">
    <location>
        <begin position="84"/>
        <end position="339"/>
    </location>
</feature>
<evidence type="ECO:0000256" key="4">
    <source>
        <dbReference type="ARBA" id="ARBA00022917"/>
    </source>
</evidence>
<dbReference type="GO" id="GO:0004812">
    <property type="term" value="F:aminoacyl-tRNA ligase activity"/>
    <property type="evidence" value="ECO:0007669"/>
    <property type="project" value="UniProtKB-KW"/>
</dbReference>
<keyword evidence="8" id="KW-1185">Reference proteome</keyword>
<evidence type="ECO:0000256" key="3">
    <source>
        <dbReference type="ARBA" id="ARBA00022840"/>
    </source>
</evidence>
<dbReference type="AlphaFoldDB" id="A0A6A6UU69"/>
<dbReference type="PANTHER" id="PTHR22594:SF34">
    <property type="entry name" value="ASPARAGINE--TRNA LIGASE, MITOCHONDRIAL-RELATED"/>
    <property type="match status" value="1"/>
</dbReference>
<dbReference type="SUPFAM" id="SSF55681">
    <property type="entry name" value="Class II aaRS and biotin synthetases"/>
    <property type="match status" value="1"/>
</dbReference>
<keyword evidence="3" id="KW-0067">ATP-binding</keyword>
<keyword evidence="2" id="KW-0547">Nucleotide-binding</keyword>
<reference evidence="7" key="1">
    <citation type="journal article" date="2020" name="Stud. Mycol.">
        <title>101 Dothideomycetes genomes: a test case for predicting lifestyles and emergence of pathogens.</title>
        <authorList>
            <person name="Haridas S."/>
            <person name="Albert R."/>
            <person name="Binder M."/>
            <person name="Bloem J."/>
            <person name="Labutti K."/>
            <person name="Salamov A."/>
            <person name="Andreopoulos B."/>
            <person name="Baker S."/>
            <person name="Barry K."/>
            <person name="Bills G."/>
            <person name="Bluhm B."/>
            <person name="Cannon C."/>
            <person name="Castanera R."/>
            <person name="Culley D."/>
            <person name="Daum C."/>
            <person name="Ezra D."/>
            <person name="Gonzalez J."/>
            <person name="Henrissat B."/>
            <person name="Kuo A."/>
            <person name="Liang C."/>
            <person name="Lipzen A."/>
            <person name="Lutzoni F."/>
            <person name="Magnuson J."/>
            <person name="Mondo S."/>
            <person name="Nolan M."/>
            <person name="Ohm R."/>
            <person name="Pangilinan J."/>
            <person name="Park H.-J."/>
            <person name="Ramirez L."/>
            <person name="Alfaro M."/>
            <person name="Sun H."/>
            <person name="Tritt A."/>
            <person name="Yoshinaga Y."/>
            <person name="Zwiers L.-H."/>
            <person name="Turgeon B."/>
            <person name="Goodwin S."/>
            <person name="Spatafora J."/>
            <person name="Crous P."/>
            <person name="Grigoriev I."/>
        </authorList>
    </citation>
    <scope>NUCLEOTIDE SEQUENCE</scope>
    <source>
        <strain evidence="7">CBS 119925</strain>
    </source>
</reference>
<sequence length="345" mass="38579">MRHNTTGPVGRRAIPSNRRRIAAQTHARSMHSCYTHILTIQDALFHETVLFFKAACGYKYAFVPTTTNAISSPMGLGSDSEPVPIAFLGEDTHLADSMQFALEYSLRIEDGLAGAYYGNTSFRGEDPDAMHLNQFYHVECELPGHFEDGIIVAERYHPDLTSMLLRNHRDAIAAFAGTTKHIEDFLASLRSSNSKLPRITLDAAIELLKQDKSCWKYAVKGSPRHGPFGGAVWLTEIDHLSVPFYQAFTDPGRKKAKCADLLLGNGEVLGLGERHKCSADVLAALKLHDVPPEAYEWYMGMRDQKDIQTTGWGMGIERFLAWVFQHDDIRDLVAMPRMKGIAFHV</sequence>
<dbReference type="GO" id="GO:0005524">
    <property type="term" value="F:ATP binding"/>
    <property type="evidence" value="ECO:0007669"/>
    <property type="project" value="UniProtKB-KW"/>
</dbReference>
<dbReference type="Pfam" id="PF00152">
    <property type="entry name" value="tRNA-synt_2"/>
    <property type="match status" value="1"/>
</dbReference>
<proteinExistence type="predicted"/>
<dbReference type="InterPro" id="IPR045864">
    <property type="entry name" value="aa-tRNA-synth_II/BPL/LPL"/>
</dbReference>
<dbReference type="EMBL" id="MU006623">
    <property type="protein sequence ID" value="KAF2741818.1"/>
    <property type="molecule type" value="Genomic_DNA"/>
</dbReference>
<evidence type="ECO:0000313" key="8">
    <source>
        <dbReference type="Proteomes" id="UP000799440"/>
    </source>
</evidence>
<keyword evidence="4" id="KW-0648">Protein biosynthesis</keyword>
<evidence type="ECO:0000256" key="2">
    <source>
        <dbReference type="ARBA" id="ARBA00022741"/>
    </source>
</evidence>
<evidence type="ECO:0000256" key="5">
    <source>
        <dbReference type="ARBA" id="ARBA00023146"/>
    </source>
</evidence>
<dbReference type="OrthoDB" id="2262349at2759"/>
<dbReference type="Gene3D" id="3.30.930.10">
    <property type="entry name" value="Bira Bifunctional Protein, Domain 2"/>
    <property type="match status" value="1"/>
</dbReference>
<organism evidence="7 8">
    <name type="scientific">Sporormia fimetaria CBS 119925</name>
    <dbReference type="NCBI Taxonomy" id="1340428"/>
    <lineage>
        <taxon>Eukaryota</taxon>
        <taxon>Fungi</taxon>
        <taxon>Dikarya</taxon>
        <taxon>Ascomycota</taxon>
        <taxon>Pezizomycotina</taxon>
        <taxon>Dothideomycetes</taxon>
        <taxon>Pleosporomycetidae</taxon>
        <taxon>Pleosporales</taxon>
        <taxon>Sporormiaceae</taxon>
        <taxon>Sporormia</taxon>
    </lineage>
</organism>
<keyword evidence="1" id="KW-0436">Ligase</keyword>
<dbReference type="InterPro" id="IPR004364">
    <property type="entry name" value="Aa-tRNA-synt_II"/>
</dbReference>
<dbReference type="PANTHER" id="PTHR22594">
    <property type="entry name" value="ASPARTYL/LYSYL-TRNA SYNTHETASE"/>
    <property type="match status" value="1"/>
</dbReference>
<accession>A0A6A6UU69</accession>
<dbReference type="GO" id="GO:0006421">
    <property type="term" value="P:asparaginyl-tRNA aminoacylation"/>
    <property type="evidence" value="ECO:0007669"/>
    <property type="project" value="TreeGrafter"/>
</dbReference>
<evidence type="ECO:0000256" key="1">
    <source>
        <dbReference type="ARBA" id="ARBA00022598"/>
    </source>
</evidence>
<protein>
    <submittedName>
        <fullName evidence="7">Class II aaRS and biotin synthetase</fullName>
    </submittedName>
</protein>
<keyword evidence="5" id="KW-0030">Aminoacyl-tRNA synthetase</keyword>
<name>A0A6A6UU69_9PLEO</name>
<evidence type="ECO:0000259" key="6">
    <source>
        <dbReference type="Pfam" id="PF00152"/>
    </source>
</evidence>
<gene>
    <name evidence="7" type="ORF">M011DRAFT_497873</name>
</gene>